<keyword evidence="6 17" id="KW-0227">DNA damage</keyword>
<feature type="zinc finger region" description="C4-type" evidence="17">
    <location>
        <begin position="764"/>
        <end position="790"/>
    </location>
</feature>
<comment type="caution">
    <text evidence="19">The sequence shown here is derived from an EMBL/GenBank/DDBJ whole genome shotgun (WGS) entry which is preliminary data.</text>
</comment>
<dbReference type="InterPro" id="IPR041102">
    <property type="entry name" value="UvrA_inter"/>
</dbReference>
<evidence type="ECO:0000313" key="20">
    <source>
        <dbReference type="Proteomes" id="UP000176186"/>
    </source>
</evidence>
<evidence type="ECO:0000256" key="15">
    <source>
        <dbReference type="ARBA" id="ARBA00039316"/>
    </source>
</evidence>
<evidence type="ECO:0000256" key="8">
    <source>
        <dbReference type="ARBA" id="ARBA00022771"/>
    </source>
</evidence>
<reference evidence="19 20" key="1">
    <citation type="journal article" date="2016" name="Nat. Commun.">
        <title>Thousands of microbial genomes shed light on interconnected biogeochemical processes in an aquifer system.</title>
        <authorList>
            <person name="Anantharaman K."/>
            <person name="Brown C.T."/>
            <person name="Hug L.A."/>
            <person name="Sharon I."/>
            <person name="Castelle C.J."/>
            <person name="Probst A.J."/>
            <person name="Thomas B.C."/>
            <person name="Singh A."/>
            <person name="Wilkins M.J."/>
            <person name="Karaoz U."/>
            <person name="Brodie E.L."/>
            <person name="Williams K.H."/>
            <person name="Hubbard S.S."/>
            <person name="Banfield J.F."/>
        </authorList>
    </citation>
    <scope>NUCLEOTIDE SEQUENCE [LARGE SCALE GENOMIC DNA]</scope>
</reference>
<evidence type="ECO:0000256" key="10">
    <source>
        <dbReference type="ARBA" id="ARBA00022840"/>
    </source>
</evidence>
<dbReference type="AlphaFoldDB" id="A0A1F6BBV0"/>
<evidence type="ECO:0000256" key="9">
    <source>
        <dbReference type="ARBA" id="ARBA00022833"/>
    </source>
</evidence>
<dbReference type="FunFam" id="3.40.50.300:FF:000028">
    <property type="entry name" value="UvrABC system protein A"/>
    <property type="match status" value="1"/>
</dbReference>
<dbReference type="NCBIfam" id="NF001503">
    <property type="entry name" value="PRK00349.1"/>
    <property type="match status" value="1"/>
</dbReference>
<dbReference type="Gene3D" id="1.10.8.280">
    <property type="entry name" value="ABC transporter ATPase domain-like"/>
    <property type="match status" value="1"/>
</dbReference>
<dbReference type="InterPro" id="IPR004602">
    <property type="entry name" value="UvrA"/>
</dbReference>
<evidence type="ECO:0000256" key="17">
    <source>
        <dbReference type="HAMAP-Rule" id="MF_00205"/>
    </source>
</evidence>
<evidence type="ECO:0000256" key="5">
    <source>
        <dbReference type="ARBA" id="ARBA00022741"/>
    </source>
</evidence>
<keyword evidence="2 17" id="KW-0963">Cytoplasm</keyword>
<dbReference type="GO" id="GO:0008270">
    <property type="term" value="F:zinc ion binding"/>
    <property type="evidence" value="ECO:0007669"/>
    <property type="project" value="UniProtKB-UniRule"/>
</dbReference>
<evidence type="ECO:0000256" key="7">
    <source>
        <dbReference type="ARBA" id="ARBA00022769"/>
    </source>
</evidence>
<dbReference type="Gene3D" id="3.40.50.300">
    <property type="entry name" value="P-loop containing nucleotide triphosphate hydrolases"/>
    <property type="match status" value="2"/>
</dbReference>
<evidence type="ECO:0000256" key="11">
    <source>
        <dbReference type="ARBA" id="ARBA00022881"/>
    </source>
</evidence>
<keyword evidence="17" id="KW-0742">SOS response</keyword>
<dbReference type="PANTHER" id="PTHR43152:SF3">
    <property type="entry name" value="UVRABC SYSTEM PROTEIN A"/>
    <property type="match status" value="1"/>
</dbReference>
<organism evidence="19 20">
    <name type="scientific">Candidatus Gottesmanbacteria bacterium RIFOXYB1_FULL_47_11</name>
    <dbReference type="NCBI Taxonomy" id="1798401"/>
    <lineage>
        <taxon>Bacteria</taxon>
        <taxon>Candidatus Gottesmaniibacteriota</taxon>
    </lineage>
</organism>
<protein>
    <recommendedName>
        <fullName evidence="15 17">UvrABC system protein A</fullName>
        <shortName evidence="17">UvrA protein</shortName>
    </recommendedName>
    <alternativeName>
        <fullName evidence="16 17">Excinuclease ABC subunit A</fullName>
    </alternativeName>
</protein>
<comment type="caution">
    <text evidence="17">Lacks conserved residue(s) required for the propagation of feature annotation.</text>
</comment>
<dbReference type="InterPro" id="IPR027417">
    <property type="entry name" value="P-loop_NTPase"/>
</dbReference>
<accession>A0A1F6BBV0</accession>
<keyword evidence="13 17" id="KW-0234">DNA repair</keyword>
<dbReference type="PANTHER" id="PTHR43152">
    <property type="entry name" value="UVRABC SYSTEM PROTEIN A"/>
    <property type="match status" value="1"/>
</dbReference>
<dbReference type="GO" id="GO:0009381">
    <property type="term" value="F:excinuclease ABC activity"/>
    <property type="evidence" value="ECO:0007669"/>
    <property type="project" value="UniProtKB-UniRule"/>
</dbReference>
<evidence type="ECO:0000256" key="6">
    <source>
        <dbReference type="ARBA" id="ARBA00022763"/>
    </source>
</evidence>
<dbReference type="PROSITE" id="PS50893">
    <property type="entry name" value="ABC_TRANSPORTER_2"/>
    <property type="match status" value="1"/>
</dbReference>
<dbReference type="GO" id="GO:0005524">
    <property type="term" value="F:ATP binding"/>
    <property type="evidence" value="ECO:0007669"/>
    <property type="project" value="UniProtKB-UniRule"/>
</dbReference>
<dbReference type="InterPro" id="IPR017871">
    <property type="entry name" value="ABC_transporter-like_CS"/>
</dbReference>
<sequence length="965" mass="106896">MDKIIIRGARQHNLKNITVELPKNKLIVFTGLSGSGKSSLAFDTIYAEGQRRYVESLSSYARQFLGVMDKPDVDSIEGLSPSISIDQKSASHNPRSTVGTVTEIYDYLRLLFARIGHPHCPICGREISKQSSQQIVDQILATAAASRGKYYRFMVLSPVVRDRKGEFAGLFENLKAKGYREARVDRHFINFEDDLVLIKTNKHSIDVVVDRISLEKKTAGAMRSRIADAVEQALALSEGAVIAAEIEDPGFTIPDKPKKVHDHMYSEKFSCPVDGISLPEIEPRSFSFNSPHGACPTCSGIGNILTVDPELVIRPSLSITEGGILPFARMFIHDTWFSRVVVHVAEKYGIQTRLPLSHMTEKQRQILLYGTGDELHRVVGQNRFGDRTTIEEQYPGIVAELKRRYLESESDFVRSEIEKYMREEVCSTCRGKRLKQEALTVTIDTFTIADATDLSITDCLTWVSTLLKKNITETERAIALPIVKEITSRLSFLHAVGLDYLTLARGATTLSGGEAQRIRLASQIGSGLSGVLYVLDEPSIGLHQKDNSALITTLKTLRDLGNTVIVVEHDRETMEEADHIVDFGPGAGEHGGRIVAEGAYKHIVATKSSVTGQFLSGKRTISRPRQTAVHAIGEQTLTIREASQNNLKHIDVTFPLGKLTCVTGVSGSGKSSLIVDTLYRTLFAHFNPFAKEKPGTHKRIDGLEHIDKVILIDQSPIGRTPRSNPATYTGLFSVIREIFTMTSDARQRGYKAGRFSFNVKGGRCEACEGEGQKKIEMQFLSDIYVTCEVCHGKRYNDETLEVVYRDKNIAQILDMTVDEALTFFSHYPHLRDKLQTIVDVGLGYIHLGQPAPTLSGGEAQRVKLATELSRRATGRTVYILDEPTTGLHFADLEKLLHVLHRLTALGNSVLVIEHNLDVIKNADWVIDLGPDGGDRGGQIIAQGTPQDVAKNSASYTGQYLRKIIE</sequence>
<evidence type="ECO:0000256" key="12">
    <source>
        <dbReference type="ARBA" id="ARBA00023125"/>
    </source>
</evidence>
<dbReference type="STRING" id="1798401.A2363_00670"/>
<keyword evidence="4 17" id="KW-0677">Repeat</keyword>
<evidence type="ECO:0000256" key="16">
    <source>
        <dbReference type="ARBA" id="ARBA00042156"/>
    </source>
</evidence>
<dbReference type="HAMAP" id="MF_00205">
    <property type="entry name" value="UvrA"/>
    <property type="match status" value="1"/>
</dbReference>
<proteinExistence type="inferred from homology"/>
<dbReference type="EMBL" id="MFKE01000030">
    <property type="protein sequence ID" value="OGG34439.1"/>
    <property type="molecule type" value="Genomic_DNA"/>
</dbReference>
<comment type="subunit">
    <text evidence="17">Forms a heterotetramer with UvrB during the search for lesions.</text>
</comment>
<evidence type="ECO:0000256" key="3">
    <source>
        <dbReference type="ARBA" id="ARBA00022723"/>
    </source>
</evidence>
<dbReference type="InterPro" id="IPR013815">
    <property type="entry name" value="ATP_grasp_subdomain_1"/>
</dbReference>
<dbReference type="SUPFAM" id="SSF52540">
    <property type="entry name" value="P-loop containing nucleoside triphosphate hydrolases"/>
    <property type="match status" value="2"/>
</dbReference>
<keyword evidence="12 17" id="KW-0238">DNA-binding</keyword>
<dbReference type="Pfam" id="PF17760">
    <property type="entry name" value="UvrA_inter"/>
    <property type="match status" value="1"/>
</dbReference>
<dbReference type="GO" id="GO:0009380">
    <property type="term" value="C:excinuclease repair complex"/>
    <property type="evidence" value="ECO:0007669"/>
    <property type="project" value="InterPro"/>
</dbReference>
<dbReference type="InterPro" id="IPR003439">
    <property type="entry name" value="ABC_transporter-like_ATP-bd"/>
</dbReference>
<feature type="binding site" evidence="17">
    <location>
        <begin position="31"/>
        <end position="38"/>
    </location>
    <ligand>
        <name>ATP</name>
        <dbReference type="ChEBI" id="CHEBI:30616"/>
    </ligand>
</feature>
<evidence type="ECO:0000259" key="18">
    <source>
        <dbReference type="PROSITE" id="PS50893"/>
    </source>
</evidence>
<dbReference type="InterPro" id="IPR041552">
    <property type="entry name" value="UvrA_DNA-bd"/>
</dbReference>
<dbReference type="Gene3D" id="1.20.1580.10">
    <property type="entry name" value="ABC transporter ATPase like domain"/>
    <property type="match status" value="2"/>
</dbReference>
<dbReference type="GO" id="GO:0006289">
    <property type="term" value="P:nucleotide-excision repair"/>
    <property type="evidence" value="ECO:0007669"/>
    <property type="project" value="UniProtKB-UniRule"/>
</dbReference>
<feature type="binding site" evidence="17">
    <location>
        <begin position="664"/>
        <end position="671"/>
    </location>
    <ligand>
        <name>ATP</name>
        <dbReference type="ChEBI" id="CHEBI:30616"/>
    </ligand>
</feature>
<dbReference type="GO" id="GO:0009432">
    <property type="term" value="P:SOS response"/>
    <property type="evidence" value="ECO:0007669"/>
    <property type="project" value="UniProtKB-UniRule"/>
</dbReference>
<keyword evidence="9 17" id="KW-0862">Zinc</keyword>
<dbReference type="Gene3D" id="3.30.1490.20">
    <property type="entry name" value="ATP-grasp fold, A domain"/>
    <property type="match status" value="1"/>
</dbReference>
<dbReference type="GO" id="GO:0003677">
    <property type="term" value="F:DNA binding"/>
    <property type="evidence" value="ECO:0007669"/>
    <property type="project" value="UniProtKB-UniRule"/>
</dbReference>
<keyword evidence="7 17" id="KW-0228">DNA excision</keyword>
<evidence type="ECO:0000256" key="14">
    <source>
        <dbReference type="ARBA" id="ARBA00038000"/>
    </source>
</evidence>
<evidence type="ECO:0000256" key="4">
    <source>
        <dbReference type="ARBA" id="ARBA00022737"/>
    </source>
</evidence>
<gene>
    <name evidence="17" type="primary">uvrA</name>
    <name evidence="19" type="ORF">A2363_00670</name>
</gene>
<dbReference type="Proteomes" id="UP000176186">
    <property type="component" value="Unassembled WGS sequence"/>
</dbReference>
<feature type="domain" description="ABC transporter" evidence="18">
    <location>
        <begin position="632"/>
        <end position="961"/>
    </location>
</feature>
<name>A0A1F6BBV0_9BACT</name>
<evidence type="ECO:0000256" key="13">
    <source>
        <dbReference type="ARBA" id="ARBA00023204"/>
    </source>
</evidence>
<keyword evidence="10 17" id="KW-0067">ATP-binding</keyword>
<evidence type="ECO:0000256" key="2">
    <source>
        <dbReference type="ARBA" id="ARBA00022490"/>
    </source>
</evidence>
<dbReference type="CDD" id="cd03271">
    <property type="entry name" value="ABC_UvrA_II"/>
    <property type="match status" value="1"/>
</dbReference>
<dbReference type="Pfam" id="PF17755">
    <property type="entry name" value="UvrA_DNA-bind"/>
    <property type="match status" value="1"/>
</dbReference>
<keyword evidence="11 17" id="KW-0267">Excision nuclease</keyword>
<dbReference type="GO" id="GO:0016887">
    <property type="term" value="F:ATP hydrolysis activity"/>
    <property type="evidence" value="ECO:0007669"/>
    <property type="project" value="InterPro"/>
</dbReference>
<evidence type="ECO:0000256" key="1">
    <source>
        <dbReference type="ARBA" id="ARBA00004496"/>
    </source>
</evidence>
<evidence type="ECO:0000313" key="19">
    <source>
        <dbReference type="EMBL" id="OGG34439.1"/>
    </source>
</evidence>
<dbReference type="CDD" id="cd03270">
    <property type="entry name" value="ABC_UvrA_I"/>
    <property type="match status" value="1"/>
</dbReference>
<comment type="subcellular location">
    <subcellularLocation>
        <location evidence="1 17">Cytoplasm</location>
    </subcellularLocation>
</comment>
<keyword evidence="8 17" id="KW-0863">Zinc-finger</keyword>
<comment type="similarity">
    <text evidence="14 17">Belongs to the ABC transporter superfamily. UvrA family.</text>
</comment>
<dbReference type="NCBIfam" id="TIGR00630">
    <property type="entry name" value="uvra"/>
    <property type="match status" value="1"/>
</dbReference>
<comment type="function">
    <text evidence="17">The UvrABC repair system catalyzes the recognition and processing of DNA lesions. UvrA is an ATPase and a DNA-binding protein. A damage recognition complex composed of 2 UvrA and 2 UvrB subunits scans DNA for abnormalities. When the presence of a lesion has been verified by UvrB, the UvrA molecules dissociate.</text>
</comment>
<dbReference type="PROSITE" id="PS00211">
    <property type="entry name" value="ABC_TRANSPORTER_1"/>
    <property type="match status" value="2"/>
</dbReference>
<dbReference type="GO" id="GO:0005737">
    <property type="term" value="C:cytoplasm"/>
    <property type="evidence" value="ECO:0007669"/>
    <property type="project" value="UniProtKB-SubCell"/>
</dbReference>
<keyword evidence="3 17" id="KW-0479">Metal-binding</keyword>
<keyword evidence="5 17" id="KW-0547">Nucleotide-binding</keyword>
<dbReference type="FunFam" id="1.20.1580.10:FF:000002">
    <property type="entry name" value="UvrABC system protein A"/>
    <property type="match status" value="1"/>
</dbReference>